<dbReference type="Gene3D" id="3.30.40.10">
    <property type="entry name" value="Zinc/RING finger domain, C3HC4 (zinc finger)"/>
    <property type="match status" value="1"/>
</dbReference>
<dbReference type="EMBL" id="BQFW01000015">
    <property type="protein sequence ID" value="GJJ78498.1"/>
    <property type="molecule type" value="Genomic_DNA"/>
</dbReference>
<evidence type="ECO:0000256" key="9">
    <source>
        <dbReference type="ARBA" id="ARBA00022786"/>
    </source>
</evidence>
<proteinExistence type="inferred from homology"/>
<comment type="subcellular location">
    <subcellularLocation>
        <location evidence="3">Cytoplasm</location>
    </subcellularLocation>
    <subcellularLocation>
        <location evidence="2">Nucleus</location>
    </subcellularLocation>
</comment>
<dbReference type="GO" id="GO:0000151">
    <property type="term" value="C:ubiquitin ligase complex"/>
    <property type="evidence" value="ECO:0007669"/>
    <property type="project" value="InterPro"/>
</dbReference>
<name>A0A9P3HLE1_9FUNG</name>
<comment type="similarity">
    <text evidence="5">Belongs to the ubiquitin conjugation factor E4 family.</text>
</comment>
<dbReference type="GO" id="GO:0005737">
    <property type="term" value="C:cytoplasm"/>
    <property type="evidence" value="ECO:0007669"/>
    <property type="project" value="UniProtKB-SubCell"/>
</dbReference>
<dbReference type="SMART" id="SM00504">
    <property type="entry name" value="Ubox"/>
    <property type="match status" value="1"/>
</dbReference>
<protein>
    <recommendedName>
        <fullName evidence="6">RING-type E3 ubiquitin transferase</fullName>
        <ecNumber evidence="6">2.3.2.27</ecNumber>
    </recommendedName>
</protein>
<dbReference type="FunFam" id="3.30.40.10:FF:000055">
    <property type="entry name" value="Ubiquitin conjugation factor e4 a"/>
    <property type="match status" value="1"/>
</dbReference>
<dbReference type="InterPro" id="IPR003613">
    <property type="entry name" value="Ubox_domain"/>
</dbReference>
<comment type="pathway">
    <text evidence="4">Protein modification; protein ubiquitination.</text>
</comment>
<dbReference type="GO" id="GO:0000209">
    <property type="term" value="P:protein polyubiquitination"/>
    <property type="evidence" value="ECO:0007669"/>
    <property type="project" value="TreeGrafter"/>
</dbReference>
<evidence type="ECO:0000256" key="6">
    <source>
        <dbReference type="ARBA" id="ARBA00012483"/>
    </source>
</evidence>
<keyword evidence="9" id="KW-0833">Ubl conjugation pathway</keyword>
<dbReference type="EC" id="2.3.2.27" evidence="6"/>
<evidence type="ECO:0000256" key="3">
    <source>
        <dbReference type="ARBA" id="ARBA00004496"/>
    </source>
</evidence>
<feature type="region of interest" description="Disordered" evidence="11">
    <location>
        <begin position="1"/>
        <end position="83"/>
    </location>
</feature>
<dbReference type="InterPro" id="IPR045132">
    <property type="entry name" value="UBE4"/>
</dbReference>
<reference evidence="13" key="2">
    <citation type="journal article" date="2022" name="Microbiol. Resour. Announc.">
        <title>Whole-Genome Sequence of Entomortierella parvispora E1425, a Mucoromycotan Fungus Associated with Burkholderiaceae-Related Endosymbiotic Bacteria.</title>
        <authorList>
            <person name="Herlambang A."/>
            <person name="Guo Y."/>
            <person name="Takashima Y."/>
            <person name="Narisawa K."/>
            <person name="Ohta H."/>
            <person name="Nishizawa T."/>
        </authorList>
    </citation>
    <scope>NUCLEOTIDE SEQUENCE</scope>
    <source>
        <strain evidence="13">E1425</strain>
    </source>
</reference>
<comment type="catalytic activity">
    <reaction evidence="1">
        <text>S-ubiquitinyl-[E2 ubiquitin-conjugating enzyme]-L-cysteine + [acceptor protein]-L-lysine = [E2 ubiquitin-conjugating enzyme]-L-cysteine + N(6)-ubiquitinyl-[acceptor protein]-L-lysine.</text>
        <dbReference type="EC" id="2.3.2.27"/>
    </reaction>
</comment>
<evidence type="ECO:0000313" key="14">
    <source>
        <dbReference type="Proteomes" id="UP000827284"/>
    </source>
</evidence>
<dbReference type="OrthoDB" id="20295at2759"/>
<evidence type="ECO:0000313" key="13">
    <source>
        <dbReference type="EMBL" id="GJJ78498.1"/>
    </source>
</evidence>
<evidence type="ECO:0000259" key="12">
    <source>
        <dbReference type="PROSITE" id="PS51698"/>
    </source>
</evidence>
<evidence type="ECO:0000256" key="1">
    <source>
        <dbReference type="ARBA" id="ARBA00000900"/>
    </source>
</evidence>
<dbReference type="AlphaFoldDB" id="A0A9P3HLE1"/>
<sequence>MQDASNDAPLSQEERERIRLKRLEKLQGTQETQRIAVASSSSSPDISVGPSSLPPPPRSTTPKDIITKSPILTKPASPTAPKQPALSFEAWQNEALSRILLVSLNEKAAAPLLFLSSLAKELQAENEPLTINQASLDRVLVDRMSMDPKEVENAHLLDRGQLQYSLFDYLLDCWKRLENVKLQTSRAKTLPKSVIEERVHSLNCSKGLLVSYSGLVLQMPDMFPQPQSSRPLGSSQLVERLLADPDSPSGVPMEFLKDLSVRFKEDGLENIIQPLVSGVAAKARNASILTDWRTPMRALLALIEIPGIAAAIPQGATWNPPNATARQIEIVSTLGPFFKTSGFCIDDPSVAELFGTGLKRNKADSSGAFASIRGTVRGIHTSLFQATNGIIRSAPEARERMLEYFYSILKKNERRAQMQVDRATVSGDGFIFNISEVLMQFCDPFMDSQHSRVDRISQTFFRGKSRIDISKETRICASKEKVDEFSADPESSTVNFISDIFFLTLGFHHIGLSRMYVDYKRFTKDFYEMRDQYDRLKEQEAAGQLSAENGLLIKRYEMQLEKMLTFRLSMQSQILDPIILNHSFRFYNLVMVWLLRVVDESHAYPQKPMQLPLPDQPNDNFAILPEFVIEDIVEFFLFVLRHSPETVGSSTLDELVTFTVVFLVTPGYIKNPHLKAKLVEILFYMTLPYRGQRNDDTLGIKLNTHPVALRYLIPAIMNFYVEVENTGRHSQFYDKFNIRYNISQILKFVWTNPIHRDMVKAESKRSETFVRFANLLMNDTTYLLDEGLTKLVEIHEIEVEMEDKTAWATASPQHRQEREGVMRTAQRQASSYIALGNETVNMLAYMTQEIKEPFLTAEIVDRLATMLDYNLVILVGEKMSTLKVKNPEEYRFQPRVLLSDIIAIYLHLDCPAFIAALARDDRSYSAVIFSKASRILEGRNLKSPDEISKLHRLVSKVEDVRQQGAADEEELGDIPDDFLDPLLYTLMEDPVILPTSQISIDRSTIKSHLLSDTTDPFNRMPLKIGDVIDDVDLKTRIQTWKNAQRSKRLNQDQQSESMDVDK</sequence>
<feature type="domain" description="U-box" evidence="12">
    <location>
        <begin position="973"/>
        <end position="1047"/>
    </location>
</feature>
<dbReference type="Pfam" id="PF10408">
    <property type="entry name" value="Ufd2P_core"/>
    <property type="match status" value="1"/>
</dbReference>
<evidence type="ECO:0000256" key="2">
    <source>
        <dbReference type="ARBA" id="ARBA00004123"/>
    </source>
</evidence>
<evidence type="ECO:0000256" key="4">
    <source>
        <dbReference type="ARBA" id="ARBA00004906"/>
    </source>
</evidence>
<reference evidence="13" key="1">
    <citation type="submission" date="2021-11" db="EMBL/GenBank/DDBJ databases">
        <authorList>
            <person name="Herlambang A."/>
            <person name="Guo Y."/>
            <person name="Takashima Y."/>
            <person name="Nishizawa T."/>
        </authorList>
    </citation>
    <scope>NUCLEOTIDE SEQUENCE</scope>
    <source>
        <strain evidence="13">E1425</strain>
    </source>
</reference>
<evidence type="ECO:0000256" key="7">
    <source>
        <dbReference type="ARBA" id="ARBA00022490"/>
    </source>
</evidence>
<dbReference type="PANTHER" id="PTHR13931:SF2">
    <property type="entry name" value="UBIQUITIN CONJUGATION FACTOR E4 B"/>
    <property type="match status" value="1"/>
</dbReference>
<evidence type="ECO:0000256" key="10">
    <source>
        <dbReference type="ARBA" id="ARBA00023242"/>
    </source>
</evidence>
<keyword evidence="14" id="KW-1185">Reference proteome</keyword>
<dbReference type="GO" id="GO:0036503">
    <property type="term" value="P:ERAD pathway"/>
    <property type="evidence" value="ECO:0007669"/>
    <property type="project" value="InterPro"/>
</dbReference>
<dbReference type="PANTHER" id="PTHR13931">
    <property type="entry name" value="UBIQUITINATION FACTOR E4"/>
    <property type="match status" value="1"/>
</dbReference>
<dbReference type="GO" id="GO:0005634">
    <property type="term" value="C:nucleus"/>
    <property type="evidence" value="ECO:0007669"/>
    <property type="project" value="UniProtKB-SubCell"/>
</dbReference>
<accession>A0A9P3HLE1</accession>
<dbReference type="PROSITE" id="PS51698">
    <property type="entry name" value="U_BOX"/>
    <property type="match status" value="1"/>
</dbReference>
<dbReference type="InterPro" id="IPR013083">
    <property type="entry name" value="Znf_RING/FYVE/PHD"/>
</dbReference>
<keyword evidence="8" id="KW-0808">Transferase</keyword>
<dbReference type="GO" id="GO:0006511">
    <property type="term" value="P:ubiquitin-dependent protein catabolic process"/>
    <property type="evidence" value="ECO:0007669"/>
    <property type="project" value="InterPro"/>
</dbReference>
<keyword evidence="7" id="KW-0963">Cytoplasm</keyword>
<dbReference type="Proteomes" id="UP000827284">
    <property type="component" value="Unassembled WGS sequence"/>
</dbReference>
<dbReference type="Pfam" id="PF04564">
    <property type="entry name" value="U-box"/>
    <property type="match status" value="1"/>
</dbReference>
<gene>
    <name evidence="13" type="ORF">EMPS_10857</name>
</gene>
<keyword evidence="10" id="KW-0539">Nucleus</keyword>
<evidence type="ECO:0000256" key="11">
    <source>
        <dbReference type="SAM" id="MobiDB-lite"/>
    </source>
</evidence>
<feature type="compositionally biased region" description="Basic and acidic residues" evidence="11">
    <location>
        <begin position="12"/>
        <end position="25"/>
    </location>
</feature>
<organism evidence="13 14">
    <name type="scientific">Entomortierella parvispora</name>
    <dbReference type="NCBI Taxonomy" id="205924"/>
    <lineage>
        <taxon>Eukaryota</taxon>
        <taxon>Fungi</taxon>
        <taxon>Fungi incertae sedis</taxon>
        <taxon>Mucoromycota</taxon>
        <taxon>Mortierellomycotina</taxon>
        <taxon>Mortierellomycetes</taxon>
        <taxon>Mortierellales</taxon>
        <taxon>Mortierellaceae</taxon>
        <taxon>Entomortierella</taxon>
    </lineage>
</organism>
<dbReference type="SUPFAM" id="SSF57850">
    <property type="entry name" value="RING/U-box"/>
    <property type="match status" value="1"/>
</dbReference>
<feature type="compositionally biased region" description="Low complexity" evidence="11">
    <location>
        <begin position="35"/>
        <end position="51"/>
    </location>
</feature>
<evidence type="ECO:0000256" key="8">
    <source>
        <dbReference type="ARBA" id="ARBA00022679"/>
    </source>
</evidence>
<evidence type="ECO:0000256" key="5">
    <source>
        <dbReference type="ARBA" id="ARBA00007434"/>
    </source>
</evidence>
<dbReference type="InterPro" id="IPR019474">
    <property type="entry name" value="Ub_conjug_fac_E4_core"/>
</dbReference>
<comment type="caution">
    <text evidence="13">The sequence shown here is derived from an EMBL/GenBank/DDBJ whole genome shotgun (WGS) entry which is preliminary data.</text>
</comment>
<dbReference type="GO" id="GO:0034450">
    <property type="term" value="F:ubiquitin-ubiquitin ligase activity"/>
    <property type="evidence" value="ECO:0007669"/>
    <property type="project" value="InterPro"/>
</dbReference>